<dbReference type="GO" id="GO:0009007">
    <property type="term" value="F:site-specific DNA-methyltransferase (adenine-specific) activity"/>
    <property type="evidence" value="ECO:0007669"/>
    <property type="project" value="UniProtKB-EC"/>
</dbReference>
<evidence type="ECO:0000256" key="2">
    <source>
        <dbReference type="ARBA" id="ARBA00022603"/>
    </source>
</evidence>
<reference evidence="9" key="1">
    <citation type="submission" date="2018-10" db="EMBL/GenBank/DDBJ databases">
        <title>Hidden diversity of soil giant viruses.</title>
        <authorList>
            <person name="Schulz F."/>
            <person name="Alteio L."/>
            <person name="Goudeau D."/>
            <person name="Ryan E.M."/>
            <person name="Malmstrom R.R."/>
            <person name="Blanchard J."/>
            <person name="Woyke T."/>
        </authorList>
    </citation>
    <scope>NUCLEOTIDE SEQUENCE</scope>
    <source>
        <strain evidence="9">GAV1</strain>
    </source>
</reference>
<keyword evidence="5" id="KW-0680">Restriction system</keyword>
<evidence type="ECO:0000256" key="1">
    <source>
        <dbReference type="ARBA" id="ARBA00011900"/>
    </source>
</evidence>
<evidence type="ECO:0000256" key="7">
    <source>
        <dbReference type="ARBA" id="ARBA00047942"/>
    </source>
</evidence>
<evidence type="ECO:0000256" key="6">
    <source>
        <dbReference type="ARBA" id="ARBA00023125"/>
    </source>
</evidence>
<proteinExistence type="predicted"/>
<keyword evidence="3" id="KW-0808">Transferase</keyword>
<evidence type="ECO:0000256" key="4">
    <source>
        <dbReference type="ARBA" id="ARBA00022691"/>
    </source>
</evidence>
<dbReference type="PANTHER" id="PTHR33841">
    <property type="entry name" value="DNA METHYLTRANSFERASE YEEA-RELATED"/>
    <property type="match status" value="1"/>
</dbReference>
<accession>A0A3G4ZYI5</accession>
<dbReference type="InterPro" id="IPR029063">
    <property type="entry name" value="SAM-dependent_MTases_sf"/>
</dbReference>
<keyword evidence="4" id="KW-0949">S-adenosyl-L-methionine</keyword>
<evidence type="ECO:0000259" key="8">
    <source>
        <dbReference type="Pfam" id="PF07669"/>
    </source>
</evidence>
<gene>
    <name evidence="9" type="ORF">Gaeavirus2_2</name>
</gene>
<dbReference type="GO" id="GO:0032259">
    <property type="term" value="P:methylation"/>
    <property type="evidence" value="ECO:0007669"/>
    <property type="project" value="UniProtKB-KW"/>
</dbReference>
<dbReference type="InterPro" id="IPR050953">
    <property type="entry name" value="N4_N6_ade-DNA_methylase"/>
</dbReference>
<dbReference type="SUPFAM" id="SSF53335">
    <property type="entry name" value="S-adenosyl-L-methionine-dependent methyltransferases"/>
    <property type="match status" value="1"/>
</dbReference>
<dbReference type="InterPro" id="IPR011639">
    <property type="entry name" value="MethylTrfase_TaqI-like_dom"/>
</dbReference>
<protein>
    <recommendedName>
        <fullName evidence="1">site-specific DNA-methyltransferase (adenine-specific)</fullName>
        <ecNumber evidence="1">2.1.1.72</ecNumber>
    </recommendedName>
</protein>
<dbReference type="Pfam" id="PF07669">
    <property type="entry name" value="Eco57I"/>
    <property type="match status" value="1"/>
</dbReference>
<evidence type="ECO:0000256" key="3">
    <source>
        <dbReference type="ARBA" id="ARBA00022679"/>
    </source>
</evidence>
<keyword evidence="6" id="KW-0238">DNA-binding</keyword>
<dbReference type="EC" id="2.1.1.72" evidence="1"/>
<keyword evidence="9" id="KW-0067">ATP-binding</keyword>
<keyword evidence="9" id="KW-0347">Helicase</keyword>
<sequence length="419" mass="48874">MSTITFEKLLDEGRSLIDKPKELLELIADCLKPKDIEKKQFGEVFTPMKLINEMLDKLPIDVWKNKNLTWLDMSCGMGNFPIAVYLRLMESLKDIIIDDKKRKKHIIRNMLVMCELNKKNVSICKQIFGDVVLNIYEGDSLNMKYEMKFDIIMGNPPYQDDSGNAGKGHTLWTKFVELSLKTLKPNGYLCYVHPSLWRQADHPMLHKLKSKQILYLSIHNEIDGQKTFNCSTRYDWYILQNTNYFKNTYIKGQDNKLYNINLQNWNFIPNYDFDKIHKLIDSTDKLEVLSSRSAYGHDKAWISKTKDDIHKYPVVYSVNRKNELTLHYSSTNANGHFRCPKVIFGSGATGFYIDEHGDYGLTQWATGIVDKVENLQKIKNALECQKFKEIIKAISVSKAEINSKILKYFKKDFYNEFVT</sequence>
<dbReference type="EMBL" id="MK072200">
    <property type="protein sequence ID" value="AYV79920.1"/>
    <property type="molecule type" value="Genomic_DNA"/>
</dbReference>
<dbReference type="PRINTS" id="PR00507">
    <property type="entry name" value="N12N6MTFRASE"/>
</dbReference>
<dbReference type="GO" id="GO:0003677">
    <property type="term" value="F:DNA binding"/>
    <property type="evidence" value="ECO:0007669"/>
    <property type="project" value="UniProtKB-KW"/>
</dbReference>
<dbReference type="GO" id="GO:0009307">
    <property type="term" value="P:DNA restriction-modification system"/>
    <property type="evidence" value="ECO:0007669"/>
    <property type="project" value="UniProtKB-KW"/>
</dbReference>
<feature type="domain" description="Type II methyltransferase M.TaqI-like" evidence="8">
    <location>
        <begin position="132"/>
        <end position="213"/>
    </location>
</feature>
<keyword evidence="2" id="KW-0489">Methyltransferase</keyword>
<keyword evidence="9" id="KW-0378">Hydrolase</keyword>
<keyword evidence="9" id="KW-0547">Nucleotide-binding</keyword>
<name>A0A3G4ZYI5_9VIRU</name>
<dbReference type="PANTHER" id="PTHR33841:SF6">
    <property type="entry name" value="TYPE II METHYLTRANSFERASE M.HINDII"/>
    <property type="match status" value="1"/>
</dbReference>
<organism evidence="9">
    <name type="scientific">Gaeavirus sp</name>
    <dbReference type="NCBI Taxonomy" id="2487767"/>
    <lineage>
        <taxon>Viruses</taxon>
        <taxon>Varidnaviria</taxon>
        <taxon>Bamfordvirae</taxon>
        <taxon>Nucleocytoviricota</taxon>
        <taxon>Megaviricetes</taxon>
        <taxon>Imitervirales</taxon>
        <taxon>Mimiviridae</taxon>
        <taxon>Klosneuvirinae</taxon>
    </lineage>
</organism>
<dbReference type="GO" id="GO:0004386">
    <property type="term" value="F:helicase activity"/>
    <property type="evidence" value="ECO:0007669"/>
    <property type="project" value="UniProtKB-KW"/>
</dbReference>
<evidence type="ECO:0000313" key="9">
    <source>
        <dbReference type="EMBL" id="AYV79920.1"/>
    </source>
</evidence>
<evidence type="ECO:0000256" key="5">
    <source>
        <dbReference type="ARBA" id="ARBA00022747"/>
    </source>
</evidence>
<comment type="catalytic activity">
    <reaction evidence="7">
        <text>a 2'-deoxyadenosine in DNA + S-adenosyl-L-methionine = an N(6)-methyl-2'-deoxyadenosine in DNA + S-adenosyl-L-homocysteine + H(+)</text>
        <dbReference type="Rhea" id="RHEA:15197"/>
        <dbReference type="Rhea" id="RHEA-COMP:12418"/>
        <dbReference type="Rhea" id="RHEA-COMP:12419"/>
        <dbReference type="ChEBI" id="CHEBI:15378"/>
        <dbReference type="ChEBI" id="CHEBI:57856"/>
        <dbReference type="ChEBI" id="CHEBI:59789"/>
        <dbReference type="ChEBI" id="CHEBI:90615"/>
        <dbReference type="ChEBI" id="CHEBI:90616"/>
        <dbReference type="EC" id="2.1.1.72"/>
    </reaction>
</comment>
<dbReference type="Gene3D" id="3.40.50.150">
    <property type="entry name" value="Vaccinia Virus protein VP39"/>
    <property type="match status" value="1"/>
</dbReference>